<sequence length="799" mass="89871">MVNNNSFGNTRSFDDVLLLKKQLMENPLGTSPGDHPSLTVKARADAYRIHLLYGAKTEEDGEETPKKKQVAQTRAKWSQFEELVQFVTSVCPDLSPPSPPSALLLRSGEELHGSLAHSPPGMGRSSTSNSSHEDDLVVTAEEREMRKDYMAEYLNYILQKKEASCLREVQTFVGYAQFVQGERHQARYRRHEAKEKPGPSPQDRLKSDHSDSSGRRTKKKLSKRSKHTDKTGSDKQDPSEANQTHTKRHKSGRVQENNSFKSNSATDHGHRSRRAPVSSSSSSDDDASSSSSSSVTQSSVSFSSSSHAHSSHSHHRHNSSRGGKHDSGAKSKNNPFNTNEDYARMAEECFRMIDRHNNGYVTVGEMQWFFMCAFPAAFSHLTRLVREWSVDEGTQLGWDPWTECAPPGVTDVLPSWFKEEVGIPSHLQRQYDMQSFQSLFWRLLREGRQRSEEERTVTLEMWLDQYWILEYSWIYLSTAAVVNGQEWASFRARIRAIKEEYHKYVIQKRQAELALPGTNNSLSESPSTPSEAHPMSIRDLPQWVLSAASAAVMELPHRVRGMSPVEVLSFLFVLSESGLRLMGLEELLYWIVSQPYLQLATFTFEEMSSLLDSLSKAMPFSELLRGLTQGGLSPSSRAGGSCVLRLASRSAPTADPVVLAEIDDKIIQHSWRVRGARCVNCERTLELLHQYEKDMPQLREENLALSSQLAKALEANEELRREIQAARLSAEHHTRHGGSQKTLHDEREGLADPNGNSHSNILPDENINLSPSSSTTSNCNQLTFSSSPMPPAHRRASPW</sequence>
<feature type="compositionally biased region" description="Basic residues" evidence="1">
    <location>
        <begin position="215"/>
        <end position="227"/>
    </location>
</feature>
<feature type="compositionally biased region" description="Polar residues" evidence="1">
    <location>
        <begin position="254"/>
        <end position="266"/>
    </location>
</feature>
<feature type="compositionally biased region" description="Polar residues" evidence="1">
    <location>
        <begin position="767"/>
        <end position="787"/>
    </location>
</feature>
<protein>
    <recommendedName>
        <fullName evidence="2">EF-hand domain-containing protein</fullName>
    </recommendedName>
</protein>
<dbReference type="InterPro" id="IPR002048">
    <property type="entry name" value="EF_hand_dom"/>
</dbReference>
<keyword evidence="4" id="KW-1185">Reference proteome</keyword>
<dbReference type="VEuPathDB" id="TriTrypDB:ADEAN_000970400"/>
<evidence type="ECO:0000313" key="4">
    <source>
        <dbReference type="Proteomes" id="UP000515908"/>
    </source>
</evidence>
<organism evidence="3 4">
    <name type="scientific">Angomonas deanei</name>
    <dbReference type="NCBI Taxonomy" id="59799"/>
    <lineage>
        <taxon>Eukaryota</taxon>
        <taxon>Discoba</taxon>
        <taxon>Euglenozoa</taxon>
        <taxon>Kinetoplastea</taxon>
        <taxon>Metakinetoplastina</taxon>
        <taxon>Trypanosomatida</taxon>
        <taxon>Trypanosomatidae</taxon>
        <taxon>Strigomonadinae</taxon>
        <taxon>Angomonas</taxon>
    </lineage>
</organism>
<dbReference type="InterPro" id="IPR011992">
    <property type="entry name" value="EF-hand-dom_pair"/>
</dbReference>
<dbReference type="AlphaFoldDB" id="A0A7G2CRM2"/>
<feature type="region of interest" description="Disordered" evidence="1">
    <location>
        <begin position="186"/>
        <end position="338"/>
    </location>
</feature>
<feature type="compositionally biased region" description="Basic residues" evidence="1">
    <location>
        <begin position="309"/>
        <end position="319"/>
    </location>
</feature>
<dbReference type="SUPFAM" id="SSF47473">
    <property type="entry name" value="EF-hand"/>
    <property type="match status" value="1"/>
</dbReference>
<feature type="region of interest" description="Disordered" evidence="1">
    <location>
        <begin position="112"/>
        <end position="135"/>
    </location>
</feature>
<feature type="compositionally biased region" description="Basic and acidic residues" evidence="1">
    <location>
        <begin position="228"/>
        <end position="238"/>
    </location>
</feature>
<name>A0A7G2CRM2_9TRYP</name>
<reference evidence="3 4" key="1">
    <citation type="submission" date="2020-08" db="EMBL/GenBank/DDBJ databases">
        <authorList>
            <person name="Newling K."/>
            <person name="Davey J."/>
            <person name="Forrester S."/>
        </authorList>
    </citation>
    <scope>NUCLEOTIDE SEQUENCE [LARGE SCALE GENOMIC DNA]</scope>
    <source>
        <strain evidence="4">Crithidia deanei Carvalho (ATCC PRA-265)</strain>
    </source>
</reference>
<feature type="compositionally biased region" description="Low complexity" evidence="1">
    <location>
        <begin position="275"/>
        <end position="308"/>
    </location>
</feature>
<feature type="compositionally biased region" description="Basic and acidic residues" evidence="1">
    <location>
        <begin position="192"/>
        <end position="214"/>
    </location>
</feature>
<dbReference type="GO" id="GO:0005509">
    <property type="term" value="F:calcium ion binding"/>
    <property type="evidence" value="ECO:0007669"/>
    <property type="project" value="InterPro"/>
</dbReference>
<accession>A0A7G2CRM2</accession>
<dbReference type="PROSITE" id="PS50222">
    <property type="entry name" value="EF_HAND_2"/>
    <property type="match status" value="1"/>
</dbReference>
<evidence type="ECO:0000256" key="1">
    <source>
        <dbReference type="SAM" id="MobiDB-lite"/>
    </source>
</evidence>
<dbReference type="Proteomes" id="UP000515908">
    <property type="component" value="Chromosome 24"/>
</dbReference>
<proteinExistence type="predicted"/>
<dbReference type="OrthoDB" id="243643at2759"/>
<dbReference type="EMBL" id="LR877168">
    <property type="protein sequence ID" value="CAD2222165.1"/>
    <property type="molecule type" value="Genomic_DNA"/>
</dbReference>
<evidence type="ECO:0000259" key="2">
    <source>
        <dbReference type="PROSITE" id="PS50222"/>
    </source>
</evidence>
<gene>
    <name evidence="3" type="ORF">ADEAN_000970400</name>
</gene>
<feature type="region of interest" description="Disordered" evidence="1">
    <location>
        <begin position="728"/>
        <end position="799"/>
    </location>
</feature>
<evidence type="ECO:0000313" key="3">
    <source>
        <dbReference type="EMBL" id="CAD2222165.1"/>
    </source>
</evidence>
<feature type="domain" description="EF-hand" evidence="2">
    <location>
        <begin position="341"/>
        <end position="376"/>
    </location>
</feature>